<comment type="caution">
    <text evidence="2">The sequence shown here is derived from an EMBL/GenBank/DDBJ whole genome shotgun (WGS) entry which is preliminary data.</text>
</comment>
<evidence type="ECO:0000313" key="2">
    <source>
        <dbReference type="EMBL" id="KFI28755.1"/>
    </source>
</evidence>
<evidence type="ECO:0000313" key="3">
    <source>
        <dbReference type="Proteomes" id="UP000028826"/>
    </source>
</evidence>
<gene>
    <name evidence="2" type="ORF">CN97_18525</name>
</gene>
<proteinExistence type="predicted"/>
<keyword evidence="3" id="KW-1185">Reference proteome</keyword>
<organism evidence="2 3">
    <name type="scientific">Haematobacter massiliensis</name>
    <dbReference type="NCBI Taxonomy" id="195105"/>
    <lineage>
        <taxon>Bacteria</taxon>
        <taxon>Pseudomonadati</taxon>
        <taxon>Pseudomonadota</taxon>
        <taxon>Alphaproteobacteria</taxon>
        <taxon>Rhodobacterales</taxon>
        <taxon>Paracoccaceae</taxon>
        <taxon>Haematobacter</taxon>
    </lineage>
</organism>
<dbReference type="EMBL" id="JGYG01000007">
    <property type="protein sequence ID" value="KFI28755.1"/>
    <property type="molecule type" value="Genomic_DNA"/>
</dbReference>
<feature type="compositionally biased region" description="Basic and acidic residues" evidence="1">
    <location>
        <begin position="17"/>
        <end position="31"/>
    </location>
</feature>
<dbReference type="Proteomes" id="UP000028826">
    <property type="component" value="Unassembled WGS sequence"/>
</dbReference>
<accession>A0A086Y3A5</accession>
<reference evidence="2 3" key="1">
    <citation type="submission" date="2014-03" db="EMBL/GenBank/DDBJ databases">
        <title>Genome of Haematobacter massiliensis CCUG 47968.</title>
        <authorList>
            <person name="Wang D."/>
            <person name="Wang G."/>
        </authorList>
    </citation>
    <scope>NUCLEOTIDE SEQUENCE [LARGE SCALE GENOMIC DNA]</scope>
    <source>
        <strain evidence="2 3">CCUG 47968</strain>
    </source>
</reference>
<evidence type="ECO:0000256" key="1">
    <source>
        <dbReference type="SAM" id="MobiDB-lite"/>
    </source>
</evidence>
<dbReference type="AlphaFoldDB" id="A0A086Y3A5"/>
<name>A0A086Y3A5_9RHOB</name>
<feature type="region of interest" description="Disordered" evidence="1">
    <location>
        <begin position="1"/>
        <end position="38"/>
    </location>
</feature>
<sequence>MTASSTELVSACPPHALAEEDRDIRDSDRRRSDRHARGLRRINLFRFGSPDCHVRKEEVRIAPRTKVAPHTDMRAGGGT</sequence>
<protein>
    <submittedName>
        <fullName evidence="2">Uncharacterized protein</fullName>
    </submittedName>
</protein>